<dbReference type="InterPro" id="IPR017520">
    <property type="entry name" value="CHP03086"/>
</dbReference>
<dbReference type="InterPro" id="IPR034660">
    <property type="entry name" value="DinB/YfiT-like"/>
</dbReference>
<sequence>MTETHDFGPAARRVAALLAAVPDAALPGPTPCPDYTLGDLVDHIGGLSVGLAVTARKEPAQSPPPGDASRLPDGWRADFADRLDGLAAAWRDPASRTGMTTAGGLELPAGVAAMVTLNELVVHGWDVARAAGLPYEPGADDVAACLEHMRAFSGDDRPAGTPFGPVVKVPADASALDELVGLNGRDPGWSPA</sequence>
<evidence type="ECO:0000313" key="3">
    <source>
        <dbReference type="Proteomes" id="UP000774570"/>
    </source>
</evidence>
<evidence type="ECO:0000259" key="1">
    <source>
        <dbReference type="Pfam" id="PF11716"/>
    </source>
</evidence>
<dbReference type="InterPro" id="IPR017517">
    <property type="entry name" value="Maleyloyr_isom"/>
</dbReference>
<accession>A0ABS7FQK1</accession>
<evidence type="ECO:0000313" key="2">
    <source>
        <dbReference type="EMBL" id="MBW8482004.1"/>
    </source>
</evidence>
<proteinExistence type="predicted"/>
<dbReference type="Pfam" id="PF11716">
    <property type="entry name" value="MDMPI_N"/>
    <property type="match status" value="1"/>
</dbReference>
<gene>
    <name evidence="2" type="ORF">K1Y72_06475</name>
</gene>
<dbReference type="RefSeq" id="WP_220164183.1">
    <property type="nucleotide sequence ID" value="NZ_JAIBOA010000003.1"/>
</dbReference>
<comment type="caution">
    <text evidence="2">The sequence shown here is derived from an EMBL/GenBank/DDBJ whole genome shotgun (WGS) entry which is preliminary data.</text>
</comment>
<name>A0ABS7FQK1_9ACTN</name>
<dbReference type="NCBIfam" id="TIGR03086">
    <property type="entry name" value="TIGR03086 family metal-binding protein"/>
    <property type="match status" value="1"/>
</dbReference>
<keyword evidence="3" id="KW-1185">Reference proteome</keyword>
<dbReference type="SUPFAM" id="SSF109854">
    <property type="entry name" value="DinB/YfiT-like putative metalloenzymes"/>
    <property type="match status" value="1"/>
</dbReference>
<dbReference type="Gene3D" id="1.20.120.450">
    <property type="entry name" value="dinb family like domain"/>
    <property type="match status" value="1"/>
</dbReference>
<organism evidence="2 3">
    <name type="scientific">Actinomadura parmotrematis</name>
    <dbReference type="NCBI Taxonomy" id="2864039"/>
    <lineage>
        <taxon>Bacteria</taxon>
        <taxon>Bacillati</taxon>
        <taxon>Actinomycetota</taxon>
        <taxon>Actinomycetes</taxon>
        <taxon>Streptosporangiales</taxon>
        <taxon>Thermomonosporaceae</taxon>
        <taxon>Actinomadura</taxon>
    </lineage>
</organism>
<protein>
    <submittedName>
        <fullName evidence="2">TIGR03086 family protein</fullName>
    </submittedName>
</protein>
<dbReference type="EMBL" id="JAIBOA010000003">
    <property type="protein sequence ID" value="MBW8482004.1"/>
    <property type="molecule type" value="Genomic_DNA"/>
</dbReference>
<dbReference type="InterPro" id="IPR024344">
    <property type="entry name" value="MDMPI_metal-binding"/>
</dbReference>
<feature type="domain" description="Mycothiol-dependent maleylpyruvate isomerase metal-binding" evidence="1">
    <location>
        <begin position="9"/>
        <end position="128"/>
    </location>
</feature>
<dbReference type="Proteomes" id="UP000774570">
    <property type="component" value="Unassembled WGS sequence"/>
</dbReference>
<dbReference type="NCBIfam" id="TIGR03083">
    <property type="entry name" value="maleylpyruvate isomerase family mycothiol-dependent enzyme"/>
    <property type="match status" value="1"/>
</dbReference>
<reference evidence="2 3" key="1">
    <citation type="submission" date="2021-07" db="EMBL/GenBank/DDBJ databases">
        <title>Actinomadura sp. PM05-2 isolated from lichen.</title>
        <authorList>
            <person name="Somphong A."/>
            <person name="Phongsopitanun W."/>
            <person name="Tanasupawat S."/>
            <person name="Peongsungnone V."/>
        </authorList>
    </citation>
    <scope>NUCLEOTIDE SEQUENCE [LARGE SCALE GENOMIC DNA]</scope>
    <source>
        <strain evidence="2 3">PM05-2</strain>
    </source>
</reference>